<dbReference type="AlphaFoldDB" id="A0AAN5C5P5"/>
<evidence type="ECO:0000313" key="4">
    <source>
        <dbReference type="Proteomes" id="UP001328107"/>
    </source>
</evidence>
<dbReference type="InterPro" id="IPR003169">
    <property type="entry name" value="GYF"/>
</dbReference>
<dbReference type="InterPro" id="IPR035445">
    <property type="entry name" value="GYF-like_dom_sf"/>
</dbReference>
<evidence type="ECO:0000259" key="2">
    <source>
        <dbReference type="PROSITE" id="PS50829"/>
    </source>
</evidence>
<name>A0AAN5C5P5_9BILA</name>
<dbReference type="Gene3D" id="3.30.1490.40">
    <property type="match status" value="1"/>
</dbReference>
<evidence type="ECO:0000313" key="3">
    <source>
        <dbReference type="EMBL" id="GMR30947.1"/>
    </source>
</evidence>
<feature type="domain" description="GYF" evidence="2">
    <location>
        <begin position="1"/>
        <end position="52"/>
    </location>
</feature>
<keyword evidence="1" id="KW-0175">Coiled coil</keyword>
<gene>
    <name evidence="3" type="ORF">PMAYCL1PPCAC_01142</name>
</gene>
<dbReference type="PROSITE" id="PS50829">
    <property type="entry name" value="GYF"/>
    <property type="match status" value="1"/>
</dbReference>
<protein>
    <recommendedName>
        <fullName evidence="2">GYF domain-containing protein</fullName>
    </recommendedName>
</protein>
<evidence type="ECO:0000256" key="1">
    <source>
        <dbReference type="SAM" id="Coils"/>
    </source>
</evidence>
<dbReference type="Proteomes" id="UP001328107">
    <property type="component" value="Unassembled WGS sequence"/>
</dbReference>
<reference evidence="4" key="1">
    <citation type="submission" date="2022-10" db="EMBL/GenBank/DDBJ databases">
        <title>Genome assembly of Pristionchus species.</title>
        <authorList>
            <person name="Yoshida K."/>
            <person name="Sommer R.J."/>
        </authorList>
    </citation>
    <scope>NUCLEOTIDE SEQUENCE [LARGE SCALE GENOMIC DNA]</scope>
    <source>
        <strain evidence="4">RS5460</strain>
    </source>
</reference>
<feature type="coiled-coil region" evidence="1">
    <location>
        <begin position="77"/>
        <end position="128"/>
    </location>
</feature>
<dbReference type="SUPFAM" id="SSF55277">
    <property type="entry name" value="GYF domain"/>
    <property type="match status" value="1"/>
</dbReference>
<keyword evidence="4" id="KW-1185">Reference proteome</keyword>
<comment type="caution">
    <text evidence="3">The sequence shown here is derived from an EMBL/GenBank/DDBJ whole genome shotgun (WGS) entry which is preliminary data.</text>
</comment>
<proteinExistence type="predicted"/>
<dbReference type="EMBL" id="BTRK01000001">
    <property type="protein sequence ID" value="GMR30947.1"/>
    <property type="molecule type" value="Genomic_DNA"/>
</dbReference>
<organism evidence="3 4">
    <name type="scientific">Pristionchus mayeri</name>
    <dbReference type="NCBI Taxonomy" id="1317129"/>
    <lineage>
        <taxon>Eukaryota</taxon>
        <taxon>Metazoa</taxon>
        <taxon>Ecdysozoa</taxon>
        <taxon>Nematoda</taxon>
        <taxon>Chromadorea</taxon>
        <taxon>Rhabditida</taxon>
        <taxon>Rhabditina</taxon>
        <taxon>Diplogasteromorpha</taxon>
        <taxon>Diplogasteroidea</taxon>
        <taxon>Neodiplogasteridae</taxon>
        <taxon>Pristionchus</taxon>
    </lineage>
</organism>
<sequence>FFNDGHSIRGPFSERQIQDWYRKKWFQNSFVFYFTRSDEFPSHVENNGITLDSLRSRYGNGCPFINFNENWEFEMKREERKWKLEKMEKEIADLQQNFTAILGLKESIERAERQLEAYKVEAIEPEKKRSNPQMRSELSLYLSFWMHS</sequence>
<accession>A0AAN5C5P5</accession>
<feature type="non-terminal residue" evidence="3">
    <location>
        <position position="1"/>
    </location>
</feature>